<dbReference type="Pfam" id="PF02321">
    <property type="entry name" value="OEP"/>
    <property type="match status" value="2"/>
</dbReference>
<keyword evidence="7" id="KW-0732">Signal</keyword>
<dbReference type="InterPro" id="IPR010131">
    <property type="entry name" value="MdtP/NodT-like"/>
</dbReference>
<evidence type="ECO:0000256" key="4">
    <source>
        <dbReference type="ARBA" id="ARBA00023139"/>
    </source>
</evidence>
<sequence>MHKNLYLLVGAALLLSGCSLAPHYQPPQGDLPDAWEQAQTVGQWPAADWWQVFGSAELTTLVQRAESGNLDLAMAMSRVRQADIQARIAGAPLLPTVNASLGGNRNFAADAAGGGVSQGFSSGLSISYELDIWGSKRNSVESAELGAVATAYDRDGVALTLSGAVATSYFKLLELRERERIAVDNLANAEEVLQVVEARVRLGAGSELDLLQQLTLVEQRRAAIPGLRQQRQTAENALALLLGEAPQGFAAQIQGTSLDPLQLPEAIVTGLPSELLLRRPDIRVSESRLRAANADIGVARAALLPSLSLSGSSGYSADVFSNLFSSSNLANSVGASLLQPIFRGGALRGQVQLSEARYQELTESYRLTVLIALREVEDALIAVREGQQQSESQARVLAHAERAFQLAEAQYRAGAADILTVLSAQQSFFSARDSLQQSRSTQLQNHVQLYKVLGGGFGAG</sequence>
<evidence type="ECO:0000256" key="2">
    <source>
        <dbReference type="ARBA" id="ARBA00022452"/>
    </source>
</evidence>
<reference evidence="8 9" key="1">
    <citation type="submission" date="2018-01" db="EMBL/GenBank/DDBJ databases">
        <title>Denitrification phenotypes of diverse strains of Pseudomonas stutzeri.</title>
        <authorList>
            <person name="Milligan D.A."/>
            <person name="Bergaust L."/>
            <person name="Bakken L.R."/>
            <person name="Frostegard A."/>
        </authorList>
    </citation>
    <scope>NUCLEOTIDE SEQUENCE [LARGE SCALE GENOMIC DNA]</scope>
    <source>
        <strain evidence="8 9">24a13</strain>
    </source>
</reference>
<dbReference type="InterPro" id="IPR003423">
    <property type="entry name" value="OMP_efflux"/>
</dbReference>
<dbReference type="OrthoDB" id="9770517at2"/>
<dbReference type="NCBIfam" id="TIGR01845">
    <property type="entry name" value="outer_NodT"/>
    <property type="match status" value="1"/>
</dbReference>
<keyword evidence="6 7" id="KW-0449">Lipoprotein</keyword>
<evidence type="ECO:0000313" key="8">
    <source>
        <dbReference type="EMBL" id="POH83876.1"/>
    </source>
</evidence>
<proteinExistence type="inferred from homology"/>
<comment type="similarity">
    <text evidence="1 7">Belongs to the outer membrane factor (OMF) (TC 1.B.17) family.</text>
</comment>
<evidence type="ECO:0000313" key="9">
    <source>
        <dbReference type="Proteomes" id="UP000237068"/>
    </source>
</evidence>
<keyword evidence="3 7" id="KW-0812">Transmembrane</keyword>
<evidence type="ECO:0000256" key="5">
    <source>
        <dbReference type="ARBA" id="ARBA00023237"/>
    </source>
</evidence>
<gene>
    <name evidence="8" type="ORF">CXK91_04725</name>
</gene>
<dbReference type="AlphaFoldDB" id="A0A2S4AQX0"/>
<dbReference type="PANTHER" id="PTHR30203">
    <property type="entry name" value="OUTER MEMBRANE CATION EFFLUX PROTEIN"/>
    <property type="match status" value="1"/>
</dbReference>
<dbReference type="PROSITE" id="PS51257">
    <property type="entry name" value="PROKAR_LIPOPROTEIN"/>
    <property type="match status" value="1"/>
</dbReference>
<feature type="signal peptide" evidence="7">
    <location>
        <begin position="1"/>
        <end position="21"/>
    </location>
</feature>
<dbReference type="GO" id="GO:0015562">
    <property type="term" value="F:efflux transmembrane transporter activity"/>
    <property type="evidence" value="ECO:0007669"/>
    <property type="project" value="InterPro"/>
</dbReference>
<evidence type="ECO:0000256" key="7">
    <source>
        <dbReference type="RuleBase" id="RU362097"/>
    </source>
</evidence>
<dbReference type="PANTHER" id="PTHR30203:SF33">
    <property type="entry name" value="BLR4455 PROTEIN"/>
    <property type="match status" value="1"/>
</dbReference>
<keyword evidence="4 7" id="KW-0564">Palmitate</keyword>
<keyword evidence="7" id="KW-0472">Membrane</keyword>
<name>A0A2S4AQX0_STUST</name>
<evidence type="ECO:0000256" key="6">
    <source>
        <dbReference type="ARBA" id="ARBA00023288"/>
    </source>
</evidence>
<dbReference type="SUPFAM" id="SSF56954">
    <property type="entry name" value="Outer membrane efflux proteins (OEP)"/>
    <property type="match status" value="1"/>
</dbReference>
<accession>A0A2S4AQX0</accession>
<dbReference type="GO" id="GO:0009279">
    <property type="term" value="C:cell outer membrane"/>
    <property type="evidence" value="ECO:0007669"/>
    <property type="project" value="UniProtKB-SubCell"/>
</dbReference>
<evidence type="ECO:0000256" key="1">
    <source>
        <dbReference type="ARBA" id="ARBA00007613"/>
    </source>
</evidence>
<dbReference type="RefSeq" id="WP_103455180.1">
    <property type="nucleotide sequence ID" value="NZ_JAMOHQ010000003.1"/>
</dbReference>
<feature type="chain" id="PRO_5015375422" evidence="7">
    <location>
        <begin position="22"/>
        <end position="460"/>
    </location>
</feature>
<dbReference type="Gene3D" id="2.20.200.10">
    <property type="entry name" value="Outer membrane efflux proteins (OEP)"/>
    <property type="match status" value="1"/>
</dbReference>
<keyword evidence="5" id="KW-0998">Cell outer membrane</keyword>
<dbReference type="Proteomes" id="UP000237068">
    <property type="component" value="Unassembled WGS sequence"/>
</dbReference>
<evidence type="ECO:0000256" key="3">
    <source>
        <dbReference type="ARBA" id="ARBA00022692"/>
    </source>
</evidence>
<keyword evidence="2 7" id="KW-1134">Transmembrane beta strand</keyword>
<organism evidence="8 9">
    <name type="scientific">Stutzerimonas stutzeri</name>
    <name type="common">Pseudomonas stutzeri</name>
    <dbReference type="NCBI Taxonomy" id="316"/>
    <lineage>
        <taxon>Bacteria</taxon>
        <taxon>Pseudomonadati</taxon>
        <taxon>Pseudomonadota</taxon>
        <taxon>Gammaproteobacteria</taxon>
        <taxon>Pseudomonadales</taxon>
        <taxon>Pseudomonadaceae</taxon>
        <taxon>Stutzerimonas</taxon>
    </lineage>
</organism>
<protein>
    <submittedName>
        <fullName evidence="8">Transporter</fullName>
    </submittedName>
</protein>
<dbReference type="Gene3D" id="1.20.1600.10">
    <property type="entry name" value="Outer membrane efflux proteins (OEP)"/>
    <property type="match status" value="1"/>
</dbReference>
<comment type="caution">
    <text evidence="8">The sequence shown here is derived from an EMBL/GenBank/DDBJ whole genome shotgun (WGS) entry which is preliminary data.</text>
</comment>
<comment type="subcellular location">
    <subcellularLocation>
        <location evidence="7">Cell outer membrane</location>
        <topology evidence="7">Lipid-anchor</topology>
    </subcellularLocation>
</comment>
<dbReference type="EMBL" id="PPXG01000002">
    <property type="protein sequence ID" value="POH83876.1"/>
    <property type="molecule type" value="Genomic_DNA"/>
</dbReference>